<dbReference type="AlphaFoldDB" id="G3JIY0"/>
<gene>
    <name evidence="2" type="ORF">CCM_06134</name>
</gene>
<reference evidence="2 3" key="1">
    <citation type="journal article" date="2011" name="Genome Biol.">
        <title>Genome sequence of the insect pathogenic fungus Cordyceps militaris, a valued traditional Chinese medicine.</title>
        <authorList>
            <person name="Zheng P."/>
            <person name="Xia Y."/>
            <person name="Xiao G."/>
            <person name="Xiong C."/>
            <person name="Hu X."/>
            <person name="Zhang S."/>
            <person name="Zheng H."/>
            <person name="Huang Y."/>
            <person name="Zhou Y."/>
            <person name="Wang S."/>
            <person name="Zhao G.P."/>
            <person name="Liu X."/>
            <person name="St Leger R.J."/>
            <person name="Wang C."/>
        </authorList>
    </citation>
    <scope>NUCLEOTIDE SEQUENCE [LARGE SCALE GENOMIC DNA]</scope>
    <source>
        <strain evidence="2 3">CM01</strain>
    </source>
</reference>
<dbReference type="KEGG" id="cmt:CCM_06134"/>
<evidence type="ECO:0000313" key="2">
    <source>
        <dbReference type="EMBL" id="EGX91974.1"/>
    </source>
</evidence>
<proteinExistence type="predicted"/>
<dbReference type="Proteomes" id="UP000001610">
    <property type="component" value="Unassembled WGS sequence"/>
</dbReference>
<dbReference type="EMBL" id="JH126402">
    <property type="protein sequence ID" value="EGX91974.1"/>
    <property type="molecule type" value="Genomic_DNA"/>
</dbReference>
<dbReference type="GeneID" id="18168149"/>
<evidence type="ECO:0000256" key="1">
    <source>
        <dbReference type="SAM" id="MobiDB-lite"/>
    </source>
</evidence>
<dbReference type="InParanoid" id="G3JIY0"/>
<sequence>MAAPQLHNRSPSPASTLFVVSKHPSSPLPTSPLPLHIYPFPISLRETIQNGLHMPRRHAAFAPGPAMLLTSHPLHQTSASAACP</sequence>
<name>G3JIY0_CORMM</name>
<accession>G3JIY0</accession>
<keyword evidence="3" id="KW-1185">Reference proteome</keyword>
<dbReference type="HOGENOM" id="CLU_2527382_0_0_1"/>
<dbReference type="RefSeq" id="XP_006671338.1">
    <property type="nucleotide sequence ID" value="XM_006671275.1"/>
</dbReference>
<feature type="region of interest" description="Disordered" evidence="1">
    <location>
        <begin position="1"/>
        <end position="28"/>
    </location>
</feature>
<dbReference type="VEuPathDB" id="FungiDB:CCM_06134"/>
<protein>
    <submittedName>
        <fullName evidence="2">Uncharacterized protein</fullName>
    </submittedName>
</protein>
<organism evidence="2 3">
    <name type="scientific">Cordyceps militaris (strain CM01)</name>
    <name type="common">Caterpillar fungus</name>
    <dbReference type="NCBI Taxonomy" id="983644"/>
    <lineage>
        <taxon>Eukaryota</taxon>
        <taxon>Fungi</taxon>
        <taxon>Dikarya</taxon>
        <taxon>Ascomycota</taxon>
        <taxon>Pezizomycotina</taxon>
        <taxon>Sordariomycetes</taxon>
        <taxon>Hypocreomycetidae</taxon>
        <taxon>Hypocreales</taxon>
        <taxon>Cordycipitaceae</taxon>
        <taxon>Cordyceps</taxon>
    </lineage>
</organism>
<evidence type="ECO:0000313" key="3">
    <source>
        <dbReference type="Proteomes" id="UP000001610"/>
    </source>
</evidence>